<organism evidence="3 4">
    <name type="scientific">Arthrobotrys musiformis</name>
    <dbReference type="NCBI Taxonomy" id="47236"/>
    <lineage>
        <taxon>Eukaryota</taxon>
        <taxon>Fungi</taxon>
        <taxon>Dikarya</taxon>
        <taxon>Ascomycota</taxon>
        <taxon>Pezizomycotina</taxon>
        <taxon>Orbiliomycetes</taxon>
        <taxon>Orbiliales</taxon>
        <taxon>Orbiliaceae</taxon>
        <taxon>Arthrobotrys</taxon>
    </lineage>
</organism>
<evidence type="ECO:0000259" key="2">
    <source>
        <dbReference type="PROSITE" id="PS50181"/>
    </source>
</evidence>
<evidence type="ECO:0000313" key="3">
    <source>
        <dbReference type="EMBL" id="KAK6498774.1"/>
    </source>
</evidence>
<feature type="domain" description="F-box" evidence="2">
    <location>
        <begin position="2"/>
        <end position="50"/>
    </location>
</feature>
<sequence length="548" mass="63167">MPANIQTLPSEVHGEISTYLIPQDTACLALSCKSLFRSLGPNNGLLWYRLLSRGAQQVELDSWVSPEIVSWVADISTSYKELDPTGGRNYWAEALEVFSGNDKRPQADEDFFSEGYHSRYVGYRCRLCLRVHVPSGVDRGVIAYRTDEGATVVKKYCQNCLDDWFVRGFDKLKKRYPEIKFPASLAIPPLREGYEEHCFFPIHAVIRCIQEQSRGGVPYEITRKPSNRFIEKWVYKLGDEKEAILLDEAVKFALEVYKKVYKHLLLVISVEELYEILTKFLVQDVLCPSDPEEVFSHNWDGIYAGQYGINAGIGGGIVELSKALSRRDISDSERVAEATNIAVERVISKVLCKPDETQLANDDPKSQFGILAEAMIRALECYTSTHPLSWLRKFSIFYYPYWYSSYADAWASEDPDSYGVAVNLKCYWCLRQGSSEGFAETVSREEDEEDYFEKSNTPEEQGYLSEYWIFTHVFSAHREMLWTRPKRRVYEDYEVIRIGLKSSDGTRYEPEEAPEEVDPDQEEMEEIDPSEVPGYEWEFLTKSTYFIM</sequence>
<accession>A0AAV9W434</accession>
<proteinExistence type="predicted"/>
<evidence type="ECO:0000256" key="1">
    <source>
        <dbReference type="SAM" id="MobiDB-lite"/>
    </source>
</evidence>
<feature type="compositionally biased region" description="Acidic residues" evidence="1">
    <location>
        <begin position="511"/>
        <end position="529"/>
    </location>
</feature>
<dbReference type="AlphaFoldDB" id="A0AAV9W434"/>
<dbReference type="PROSITE" id="PS50181">
    <property type="entry name" value="FBOX"/>
    <property type="match status" value="1"/>
</dbReference>
<dbReference type="EMBL" id="JAVHJL010000008">
    <property type="protein sequence ID" value="KAK6498774.1"/>
    <property type="molecule type" value="Genomic_DNA"/>
</dbReference>
<gene>
    <name evidence="3" type="ORF">TWF481_011347</name>
</gene>
<keyword evidence="4" id="KW-1185">Reference proteome</keyword>
<name>A0AAV9W434_9PEZI</name>
<feature type="region of interest" description="Disordered" evidence="1">
    <location>
        <begin position="504"/>
        <end position="531"/>
    </location>
</feature>
<comment type="caution">
    <text evidence="3">The sequence shown here is derived from an EMBL/GenBank/DDBJ whole genome shotgun (WGS) entry which is preliminary data.</text>
</comment>
<protein>
    <recommendedName>
        <fullName evidence="2">F-box domain-containing protein</fullName>
    </recommendedName>
</protein>
<reference evidence="3 4" key="1">
    <citation type="submission" date="2023-08" db="EMBL/GenBank/DDBJ databases">
        <authorList>
            <person name="Palmer J.M."/>
        </authorList>
    </citation>
    <scope>NUCLEOTIDE SEQUENCE [LARGE SCALE GENOMIC DNA]</scope>
    <source>
        <strain evidence="3 4">TWF481</strain>
    </source>
</reference>
<dbReference type="Proteomes" id="UP001370758">
    <property type="component" value="Unassembled WGS sequence"/>
</dbReference>
<evidence type="ECO:0000313" key="4">
    <source>
        <dbReference type="Proteomes" id="UP001370758"/>
    </source>
</evidence>
<dbReference type="InterPro" id="IPR001810">
    <property type="entry name" value="F-box_dom"/>
</dbReference>